<dbReference type="InterPro" id="IPR007231">
    <property type="entry name" value="Nucleoporin_int_Nup93/Nic96"/>
</dbReference>
<evidence type="ECO:0000256" key="3">
    <source>
        <dbReference type="ARBA" id="ARBA00023132"/>
    </source>
</evidence>
<keyword evidence="5" id="KW-0811">Translocation</keyword>
<accession>A0A336LSA7</accession>
<keyword evidence="5" id="KW-0472">Membrane</keyword>
<dbReference type="GO" id="GO:0017056">
    <property type="term" value="F:structural constituent of nuclear pore"/>
    <property type="evidence" value="ECO:0007669"/>
    <property type="project" value="InterPro"/>
</dbReference>
<gene>
    <name evidence="6" type="primary">CSON002267</name>
</gene>
<name>A0A336LSA7_CULSO</name>
<dbReference type="Pfam" id="PF04097">
    <property type="entry name" value="Nic96"/>
    <property type="match status" value="1"/>
</dbReference>
<evidence type="ECO:0000256" key="2">
    <source>
        <dbReference type="ARBA" id="ARBA00010186"/>
    </source>
</evidence>
<dbReference type="GO" id="GO:0016973">
    <property type="term" value="P:poly(A)+ mRNA export from nucleus"/>
    <property type="evidence" value="ECO:0007669"/>
    <property type="project" value="TreeGrafter"/>
</dbReference>
<dbReference type="OMA" id="LLMCGQF"/>
<keyword evidence="5" id="KW-0509">mRNA transport</keyword>
<comment type="subcellular location">
    <subcellularLocation>
        <location evidence="1 5">Nucleus</location>
        <location evidence="1 5">Nuclear pore complex</location>
    </subcellularLocation>
</comment>
<protein>
    <recommendedName>
        <fullName evidence="5">Nuclear pore protein</fullName>
    </recommendedName>
</protein>
<comment type="similarity">
    <text evidence="2 5">Belongs to the nucleoporin interacting component (NIC) family.</text>
</comment>
<keyword evidence="3 5" id="KW-0906">Nuclear pore complex</keyword>
<dbReference type="GO" id="GO:0006606">
    <property type="term" value="P:protein import into nucleus"/>
    <property type="evidence" value="ECO:0007669"/>
    <property type="project" value="TreeGrafter"/>
</dbReference>
<keyword evidence="4 5" id="KW-0539">Nucleus</keyword>
<reference evidence="6" key="1">
    <citation type="submission" date="2018-07" db="EMBL/GenBank/DDBJ databases">
        <authorList>
            <person name="Quirk P.G."/>
            <person name="Krulwich T.A."/>
        </authorList>
    </citation>
    <scope>NUCLEOTIDE SEQUENCE</scope>
</reference>
<keyword evidence="5" id="KW-0653">Protein transport</keyword>
<evidence type="ECO:0000256" key="5">
    <source>
        <dbReference type="RuleBase" id="RU364035"/>
    </source>
</evidence>
<dbReference type="GO" id="GO:0005643">
    <property type="term" value="C:nuclear pore"/>
    <property type="evidence" value="ECO:0007669"/>
    <property type="project" value="UniProtKB-SubCell"/>
</dbReference>
<sequence length="815" mass="94058">MDLNTILQQAQKLTNETKTKEELPNVERTLPQVLQATQELHNRIRKTQDFQDIQAHILLGSKGIDLPQISQKLEALSTRKTFESLDPITDTDIESFLKNERENAILSVIEEVHKASHKEAEHKKWNNIMNDWKYEKAKLMNALISPSQNWIDIRKGSEQTILNETSYGRRSALNDQERAYASIVHDYNRLVTQGAVRPSLVLLFGKEAQKFNDIKVNEIWEIMKCMINTLRLPKTQDPLRARSQCPELVLQAKKYLENRYKLYMQTVSSENLREAQRGGIPSTYNLVSSFVNIKFNNIGNATTIGLQDGLVEGKPVWPMIYYSLRSGDLQSALFCAQSTGPGNEDIIAVLEKRIRNPEYLKNSKHELQIKMLYKRQIRNTTDPYKRAVYCILGYCDINDHHPEVAKTSDDFLWIQLSLIKTPTDESTNGLTLASLQNLILEQYGETHYNAMEQPHLYFQLLALTGQFEAAIEFLFRTEKYRIHAVHIAIALNELHVLGCPRNIQEPLLSVDIEDLLPLRRLNIVRLILLYVRKFEISDPAEALQYFYFLRNMKDSEGRNVFLNCVSDLAIQSRDFDLIFGKLYSNGVRSRGLIDQFENIEIDAKLGANLVADELVKKGMFEDAINLFDLAQNKEQAIRYMSILLSQVVHQPKKTGTLRERLLIKANDMSARYTGDDLSCDSQSINTFNLLHNLGKFFDEYHENNHQYAMEILDNLNIVPANMNQLENCVNNYKKVSGEVSKVFPEVLLAAMDIIYKKYKIEKCKELNKHEFFEHKQKISYYREHAKSITNMAAMIPFRMPGDANSRLIQTEILMN</sequence>
<dbReference type="PANTHER" id="PTHR11225">
    <property type="entry name" value="NUCLEAR PORE COMPLEX PROTEIN NUP93 NUCLEOPORIN NUP93 DEAD EYE PROTEIN"/>
    <property type="match status" value="1"/>
</dbReference>
<evidence type="ECO:0000256" key="4">
    <source>
        <dbReference type="ARBA" id="ARBA00023242"/>
    </source>
</evidence>
<dbReference type="PANTHER" id="PTHR11225:SF4">
    <property type="entry name" value="NUCLEAR PORE COMPLEX PROTEIN NUP93"/>
    <property type="match status" value="1"/>
</dbReference>
<dbReference type="EMBL" id="UFQT01000137">
    <property type="protein sequence ID" value="SSX20705.1"/>
    <property type="molecule type" value="Genomic_DNA"/>
</dbReference>
<evidence type="ECO:0000256" key="1">
    <source>
        <dbReference type="ARBA" id="ARBA00004567"/>
    </source>
</evidence>
<keyword evidence="5" id="KW-0813">Transport</keyword>
<proteinExistence type="inferred from homology"/>
<evidence type="ECO:0000313" key="6">
    <source>
        <dbReference type="EMBL" id="SSX20705.1"/>
    </source>
</evidence>
<organism evidence="6">
    <name type="scientific">Culicoides sonorensis</name>
    <name type="common">Biting midge</name>
    <dbReference type="NCBI Taxonomy" id="179676"/>
    <lineage>
        <taxon>Eukaryota</taxon>
        <taxon>Metazoa</taxon>
        <taxon>Ecdysozoa</taxon>
        <taxon>Arthropoda</taxon>
        <taxon>Hexapoda</taxon>
        <taxon>Insecta</taxon>
        <taxon>Pterygota</taxon>
        <taxon>Neoptera</taxon>
        <taxon>Endopterygota</taxon>
        <taxon>Diptera</taxon>
        <taxon>Nematocera</taxon>
        <taxon>Chironomoidea</taxon>
        <taxon>Ceratopogonidae</taxon>
        <taxon>Ceratopogoninae</taxon>
        <taxon>Culicoides</taxon>
        <taxon>Monoculicoides</taxon>
    </lineage>
</organism>
<dbReference type="AlphaFoldDB" id="A0A336LSA7"/>
<dbReference type="VEuPathDB" id="VectorBase:CSON002267"/>